<feature type="domain" description="T6SS Phospholipase effector Tle1-like catalytic" evidence="1">
    <location>
        <begin position="10"/>
        <end position="284"/>
    </location>
</feature>
<comment type="caution">
    <text evidence="2">The sequence shown here is derived from an EMBL/GenBank/DDBJ whole genome shotgun (WGS) entry which is preliminary data.</text>
</comment>
<dbReference type="Pfam" id="PF09994">
    <property type="entry name" value="T6SS_Tle1-like_cat"/>
    <property type="match status" value="1"/>
</dbReference>
<dbReference type="InterPro" id="IPR018712">
    <property type="entry name" value="Tle1-like_cat"/>
</dbReference>
<dbReference type="PANTHER" id="PTHR33840">
    <property type="match status" value="1"/>
</dbReference>
<name>A0A8H3V9F2_VENIN</name>
<accession>A0A8H3V9F2</accession>
<dbReference type="PANTHER" id="PTHR33840:SF1">
    <property type="entry name" value="TLE1 PHOSPHOLIPASE DOMAIN-CONTAINING PROTEIN"/>
    <property type="match status" value="1"/>
</dbReference>
<dbReference type="InterPro" id="IPR029058">
    <property type="entry name" value="AB_hydrolase_fold"/>
</dbReference>
<dbReference type="SUPFAM" id="SSF53474">
    <property type="entry name" value="alpha/beta-Hydrolases"/>
    <property type="match status" value="1"/>
</dbReference>
<dbReference type="OrthoDB" id="59699at2759"/>
<organism evidence="2 3">
    <name type="scientific">Venturia inaequalis</name>
    <name type="common">Apple scab fungus</name>
    <dbReference type="NCBI Taxonomy" id="5025"/>
    <lineage>
        <taxon>Eukaryota</taxon>
        <taxon>Fungi</taxon>
        <taxon>Dikarya</taxon>
        <taxon>Ascomycota</taxon>
        <taxon>Pezizomycotina</taxon>
        <taxon>Dothideomycetes</taxon>
        <taxon>Pleosporomycetidae</taxon>
        <taxon>Venturiales</taxon>
        <taxon>Venturiaceae</taxon>
        <taxon>Venturia</taxon>
    </lineage>
</organism>
<evidence type="ECO:0000313" key="3">
    <source>
        <dbReference type="Proteomes" id="UP000433883"/>
    </source>
</evidence>
<evidence type="ECO:0000259" key="1">
    <source>
        <dbReference type="Pfam" id="PF09994"/>
    </source>
</evidence>
<protein>
    <recommendedName>
        <fullName evidence="1">T6SS Phospholipase effector Tle1-like catalytic domain-containing protein</fullName>
    </recommendedName>
</protein>
<gene>
    <name evidence="2" type="ORF">BLS_003691</name>
</gene>
<evidence type="ECO:0000313" key="2">
    <source>
        <dbReference type="EMBL" id="KAE9983775.1"/>
    </source>
</evidence>
<reference evidence="2 3" key="1">
    <citation type="submission" date="2019-11" db="EMBL/GenBank/DDBJ databases">
        <title>Venturia inaequalis Genome Resource.</title>
        <authorList>
            <person name="Lichtner F.J."/>
        </authorList>
    </citation>
    <scope>NUCLEOTIDE SEQUENCE [LARGE SCALE GENOMIC DNA]</scope>
    <source>
        <strain evidence="2">Bline_iso_100314</strain>
    </source>
</reference>
<sequence length="494" mass="54894">MTAKSSNKPKKLAVLCDGTWCGRETGTITNISMLATKMGIDMTPALDRRTAADPIPALEISDSLRQVKARYFDGCGLGDTFLAYLFNGATGSDIGKECLEAYQYIVEHFDGETELWVFGHSRGGYTVRCVAGMINNCGIIKKQDTAEATKSLCEEVYQMYRSRDEEDVPTGAKMIQFREKASWSLNDAAGKRVSPIKFMGLVDTVGSLGIPRTNAGIGLDYPEFYDQNVSAEVEKVYHACSIHDRLWAFAPCRAKRDAAKAFETTRPELAIHEKWFPGCHYDVGRQKFNFFRTAGNIVEKTLFHIPRLLTKSVEPNEVCADLVLLYLLEGIQAEDGLHTLIPNLDHEITQLKDHLRNTTTPKIGSGDIYGRLPEFGPGGVITTALTGVVRFFTKTANFFTPTLKLGTAVQDMLGIKTITDILLATRDRRIPTTHAQTVELAVGHELFGGVSVRERARLGRYPSRTFENWLSYLLAVEVISKKSWVVRTKGGLEE</sequence>
<proteinExistence type="predicted"/>
<dbReference type="EMBL" id="WNWQ01000024">
    <property type="protein sequence ID" value="KAE9983775.1"/>
    <property type="molecule type" value="Genomic_DNA"/>
</dbReference>
<dbReference type="AlphaFoldDB" id="A0A8H3V9F2"/>
<dbReference type="Proteomes" id="UP000433883">
    <property type="component" value="Unassembled WGS sequence"/>
</dbReference>